<dbReference type="Proteomes" id="UP000502345">
    <property type="component" value="Chromosome"/>
</dbReference>
<dbReference type="InterPro" id="IPR029068">
    <property type="entry name" value="Glyas_Bleomycin-R_OHBP_Dase"/>
</dbReference>
<organism evidence="1 2">
    <name type="scientific">Rhodococcus erythropolis</name>
    <name type="common">Arthrobacter picolinophilus</name>
    <dbReference type="NCBI Taxonomy" id="1833"/>
    <lineage>
        <taxon>Bacteria</taxon>
        <taxon>Bacillati</taxon>
        <taxon>Actinomycetota</taxon>
        <taxon>Actinomycetes</taxon>
        <taxon>Mycobacteriales</taxon>
        <taxon>Nocardiaceae</taxon>
        <taxon>Rhodococcus</taxon>
        <taxon>Rhodococcus erythropolis group</taxon>
    </lineage>
</organism>
<dbReference type="PANTHER" id="PTHR34109:SF4">
    <property type="entry name" value="LYASE"/>
    <property type="match status" value="1"/>
</dbReference>
<reference evidence="1 2" key="1">
    <citation type="submission" date="2020-03" db="EMBL/GenBank/DDBJ databases">
        <title>Screen low temperature-resistant strains for efficient degradation of petroleum hydrocarbons under the low temperature.</title>
        <authorList>
            <person name="Wang Y."/>
            <person name="Chen J."/>
        </authorList>
    </citation>
    <scope>NUCLEOTIDE SEQUENCE [LARGE SCALE GENOMIC DNA]</scope>
    <source>
        <strain evidence="1 2">KB1</strain>
    </source>
</reference>
<dbReference type="InterPro" id="IPR004360">
    <property type="entry name" value="Glyas_Fos-R_dOase_dom"/>
</dbReference>
<dbReference type="PANTHER" id="PTHR34109">
    <property type="entry name" value="BNAUNNG04460D PROTEIN-RELATED"/>
    <property type="match status" value="1"/>
</dbReference>
<protein>
    <submittedName>
        <fullName evidence="1">Glyoxalase-like domain protein</fullName>
    </submittedName>
</protein>
<dbReference type="SUPFAM" id="SSF54593">
    <property type="entry name" value="Glyoxalase/Bleomycin resistance protein/Dihydroxybiphenyl dioxygenase"/>
    <property type="match status" value="1"/>
</dbReference>
<dbReference type="GeneID" id="64140989"/>
<sequence length="119" mass="13086">MAVTRIVSDLSSSSLEAAQRFYTEVLGLEVVMDHGWIVTLASPTDPSLQISVMTHDAHAPVVPDVSVEVDDLDAAYEAAVQRGDTIVYPVTEEPWGVRRFFAADPDGHVINILSHRREQ</sequence>
<evidence type="ECO:0000313" key="2">
    <source>
        <dbReference type="Proteomes" id="UP000502345"/>
    </source>
</evidence>
<name>A0A1F2PU46_RHOER</name>
<gene>
    <name evidence="1" type="ORF">G9444_3296</name>
</gene>
<proteinExistence type="predicted"/>
<dbReference type="AlphaFoldDB" id="A0A1F2PU46"/>
<dbReference type="RefSeq" id="WP_019748498.1">
    <property type="nucleotide sequence ID" value="NZ_AP018733.1"/>
</dbReference>
<dbReference type="InterPro" id="IPR037523">
    <property type="entry name" value="VOC_core"/>
</dbReference>
<dbReference type="PROSITE" id="PS51819">
    <property type="entry name" value="VOC"/>
    <property type="match status" value="1"/>
</dbReference>
<dbReference type="Pfam" id="PF00903">
    <property type="entry name" value="Glyoxalase"/>
    <property type="match status" value="1"/>
</dbReference>
<accession>A0A1F2PU46</accession>
<dbReference type="EMBL" id="CP050124">
    <property type="protein sequence ID" value="QIP40540.1"/>
    <property type="molecule type" value="Genomic_DNA"/>
</dbReference>
<evidence type="ECO:0000313" key="1">
    <source>
        <dbReference type="EMBL" id="QIP40540.1"/>
    </source>
</evidence>
<dbReference type="Gene3D" id="3.10.180.10">
    <property type="entry name" value="2,3-Dihydroxybiphenyl 1,2-Dioxygenase, domain 1"/>
    <property type="match status" value="1"/>
</dbReference>